<organism evidence="2 3">
    <name type="scientific">Flavobacterium enshiense DK69</name>
    <dbReference type="NCBI Taxonomy" id="1107311"/>
    <lineage>
        <taxon>Bacteria</taxon>
        <taxon>Pseudomonadati</taxon>
        <taxon>Bacteroidota</taxon>
        <taxon>Flavobacteriia</taxon>
        <taxon>Flavobacteriales</taxon>
        <taxon>Flavobacteriaceae</taxon>
        <taxon>Flavobacterium</taxon>
    </lineage>
</organism>
<dbReference type="SUPFAM" id="SSF49899">
    <property type="entry name" value="Concanavalin A-like lectins/glucanases"/>
    <property type="match status" value="1"/>
</dbReference>
<gene>
    <name evidence="2" type="ORF">Q767_08225</name>
</gene>
<sequence length="234" mass="26809">MGLTLFSCSTEEQYTNENNENSNFERPSGNNPITKNWEFNDLNEWQDASQNSSANYYLENGNLKMFTNPNTWERTKVKTTSTFGAGTYTWRVYVPEMGVGDMSSIGAFLYKDDTHELDFEIGYGSESTRQSLNAQADDLIAYMSSQANPSQFVQTTIKRNQWYTLTIELSLTSNNRYFAKWKIDGTTVASKQLNYGTKVKFNVFCSMENLTFIGDHIPLSQNYALFDSVQYLSY</sequence>
<protein>
    <recommendedName>
        <fullName evidence="4">GH16 domain-containing protein</fullName>
    </recommendedName>
</protein>
<dbReference type="PATRIC" id="fig|1107311.5.peg.2839"/>
<reference evidence="2 3" key="2">
    <citation type="journal article" date="2015" name="Stand. Genomic Sci.">
        <title>High quality draft genomic sequence of Flavobacterium enshiense DK69(T) and comparison among Flavobacterium genomes.</title>
        <authorList>
            <person name="Zeng Z."/>
            <person name="Chen C."/>
            <person name="Du H."/>
            <person name="Wang G."/>
            <person name="Li M."/>
        </authorList>
    </citation>
    <scope>NUCLEOTIDE SEQUENCE [LARGE SCALE GENOMIC DNA]</scope>
    <source>
        <strain evidence="2 3">DK69</strain>
    </source>
</reference>
<evidence type="ECO:0000256" key="1">
    <source>
        <dbReference type="SAM" id="MobiDB-lite"/>
    </source>
</evidence>
<dbReference type="InterPro" id="IPR013320">
    <property type="entry name" value="ConA-like_dom_sf"/>
</dbReference>
<name>A0A0A2MUA2_9FLAO</name>
<feature type="region of interest" description="Disordered" evidence="1">
    <location>
        <begin position="9"/>
        <end position="31"/>
    </location>
</feature>
<accession>A0A0A2MUA2</accession>
<dbReference type="eggNOG" id="ENOG5030PMX">
    <property type="taxonomic scope" value="Bacteria"/>
</dbReference>
<evidence type="ECO:0000313" key="3">
    <source>
        <dbReference type="Proteomes" id="UP000030149"/>
    </source>
</evidence>
<dbReference type="AlphaFoldDB" id="A0A0A2MUA2"/>
<proteinExistence type="predicted"/>
<dbReference type="EMBL" id="JRLZ01000005">
    <property type="protein sequence ID" value="KGO96227.1"/>
    <property type="molecule type" value="Genomic_DNA"/>
</dbReference>
<comment type="caution">
    <text evidence="2">The sequence shown here is derived from an EMBL/GenBank/DDBJ whole genome shotgun (WGS) entry which is preliminary data.</text>
</comment>
<feature type="compositionally biased region" description="Low complexity" evidence="1">
    <location>
        <begin position="11"/>
        <end position="25"/>
    </location>
</feature>
<keyword evidence="3" id="KW-1185">Reference proteome</keyword>
<evidence type="ECO:0008006" key="4">
    <source>
        <dbReference type="Google" id="ProtNLM"/>
    </source>
</evidence>
<evidence type="ECO:0000313" key="2">
    <source>
        <dbReference type="EMBL" id="KGO96227.1"/>
    </source>
</evidence>
<dbReference type="GO" id="GO:0005975">
    <property type="term" value="P:carbohydrate metabolic process"/>
    <property type="evidence" value="ECO:0007669"/>
    <property type="project" value="UniProtKB-ARBA"/>
</dbReference>
<dbReference type="GO" id="GO:0004553">
    <property type="term" value="F:hydrolase activity, hydrolyzing O-glycosyl compounds"/>
    <property type="evidence" value="ECO:0007669"/>
    <property type="project" value="UniProtKB-ARBA"/>
</dbReference>
<reference evidence="3" key="1">
    <citation type="submission" date="2013-09" db="EMBL/GenBank/DDBJ databases">
        <authorList>
            <person name="Zeng Z."/>
            <person name="Chen C."/>
        </authorList>
    </citation>
    <scope>NUCLEOTIDE SEQUENCE [LARGE SCALE GENOMIC DNA]</scope>
    <source>
        <strain evidence="3">DK69</strain>
    </source>
</reference>
<dbReference type="Proteomes" id="UP000030149">
    <property type="component" value="Unassembled WGS sequence"/>
</dbReference>